<reference evidence="2 3" key="1">
    <citation type="journal article" date="2015" name="Nature">
        <title>rRNA introns, odd ribosomes, and small enigmatic genomes across a large radiation of phyla.</title>
        <authorList>
            <person name="Brown C.T."/>
            <person name="Hug L.A."/>
            <person name="Thomas B.C."/>
            <person name="Sharon I."/>
            <person name="Castelle C.J."/>
            <person name="Singh A."/>
            <person name="Wilkins M.J."/>
            <person name="Williams K.H."/>
            <person name="Banfield J.F."/>
        </authorList>
    </citation>
    <scope>NUCLEOTIDE SEQUENCE [LARGE SCALE GENOMIC DNA]</scope>
</reference>
<accession>A0A0G1CJ38</accession>
<sequence>MTASAPEQERTQRRSRRNGPRRSGNGQHESPQDAAYREYAAKFGRMPPEQAAAARVKFNAGWQAEQEAQAKAKQAAAALGKAHKAAYKYAKDAANAAYSHFKPRSEGEGARGGGSEETGGNPPHTEGNRNRRESRGWTDIADLAGAVMFSGAVSKAKKWYEEKVPSDVGVATRQAWTKVAGQLTEHFPEAGAWITNHAEPIVKAAEGIGTNYLTPETKRLTTLGKGLLIKATGNPVWLLAPDTILAVTTSKAISKAGSLAAGTVHAFGSGLEFGGKTINAIKTGASNLQAGLQTQVESLQQGFQGRVDAAVNFIKNPFQTLTPQPQPIKV</sequence>
<feature type="compositionally biased region" description="Basic and acidic residues" evidence="1">
    <location>
        <begin position="126"/>
        <end position="135"/>
    </location>
</feature>
<proteinExistence type="predicted"/>
<gene>
    <name evidence="2" type="ORF">UV61_C0017G0023</name>
</gene>
<organism evidence="2 3">
    <name type="scientific">Candidatus Gottesmanbacteria bacterium GW2011_GWB1_43_11</name>
    <dbReference type="NCBI Taxonomy" id="1618446"/>
    <lineage>
        <taxon>Bacteria</taxon>
        <taxon>Candidatus Gottesmaniibacteriota</taxon>
    </lineage>
</organism>
<feature type="region of interest" description="Disordered" evidence="1">
    <location>
        <begin position="1"/>
        <end position="43"/>
    </location>
</feature>
<evidence type="ECO:0000313" key="2">
    <source>
        <dbReference type="EMBL" id="KKS85512.1"/>
    </source>
</evidence>
<evidence type="ECO:0000313" key="3">
    <source>
        <dbReference type="Proteomes" id="UP000034050"/>
    </source>
</evidence>
<feature type="region of interest" description="Disordered" evidence="1">
    <location>
        <begin position="100"/>
        <end position="135"/>
    </location>
</feature>
<dbReference type="Proteomes" id="UP000034050">
    <property type="component" value="Unassembled WGS sequence"/>
</dbReference>
<dbReference type="EMBL" id="LCFD01000017">
    <property type="protein sequence ID" value="KKS85512.1"/>
    <property type="molecule type" value="Genomic_DNA"/>
</dbReference>
<evidence type="ECO:0000256" key="1">
    <source>
        <dbReference type="SAM" id="MobiDB-lite"/>
    </source>
</evidence>
<name>A0A0G1CJ38_9BACT</name>
<dbReference type="AlphaFoldDB" id="A0A0G1CJ38"/>
<protein>
    <submittedName>
        <fullName evidence="2">Uncharacterized protein</fullName>
    </submittedName>
</protein>
<comment type="caution">
    <text evidence="2">The sequence shown here is derived from an EMBL/GenBank/DDBJ whole genome shotgun (WGS) entry which is preliminary data.</text>
</comment>